<proteinExistence type="inferred from homology"/>
<gene>
    <name evidence="3" type="ORF">FCN18_29600</name>
</gene>
<comment type="function">
    <text evidence="2">Antitoxin component of a type II toxin-antitoxin (TA) system.</text>
</comment>
<dbReference type="InterPro" id="IPR036165">
    <property type="entry name" value="YefM-like_sf"/>
</dbReference>
<dbReference type="NCBIfam" id="TIGR01552">
    <property type="entry name" value="phd_fam"/>
    <property type="match status" value="1"/>
</dbReference>
<keyword evidence="4" id="KW-1185">Reference proteome</keyword>
<reference evidence="3 4" key="1">
    <citation type="journal article" date="2015" name="Antonie Van Leeuwenhoek">
        <title>Prauserella endophytica sp. nov., an endophytic actinobacterium isolated from Tamarix taklamakanensis.</title>
        <authorList>
            <person name="Liu J.M."/>
            <person name="Habden X."/>
            <person name="Guo L."/>
            <person name="Tuo L."/>
            <person name="Jiang Z.K."/>
            <person name="Liu S.W."/>
            <person name="Liu X.F."/>
            <person name="Chen L."/>
            <person name="Li R.F."/>
            <person name="Zhang Y.Q."/>
            <person name="Sun C.H."/>
        </authorList>
    </citation>
    <scope>NUCLEOTIDE SEQUENCE [LARGE SCALE GENOMIC DNA]</scope>
    <source>
        <strain evidence="3 4">CGMCC 4.7182</strain>
    </source>
</reference>
<evidence type="ECO:0000256" key="2">
    <source>
        <dbReference type="RuleBase" id="RU362080"/>
    </source>
</evidence>
<accession>A0ABY2RXW0</accession>
<name>A0ABY2RXW0_9PSEU</name>
<organism evidence="3 4">
    <name type="scientific">Prauserella endophytica</name>
    <dbReference type="NCBI Taxonomy" id="1592324"/>
    <lineage>
        <taxon>Bacteria</taxon>
        <taxon>Bacillati</taxon>
        <taxon>Actinomycetota</taxon>
        <taxon>Actinomycetes</taxon>
        <taxon>Pseudonocardiales</taxon>
        <taxon>Pseudonocardiaceae</taxon>
        <taxon>Prauserella</taxon>
        <taxon>Prauserella coralliicola group</taxon>
    </lineage>
</organism>
<comment type="similarity">
    <text evidence="1 2">Belongs to the phD/YefM antitoxin family.</text>
</comment>
<evidence type="ECO:0000313" key="4">
    <source>
        <dbReference type="Proteomes" id="UP000309992"/>
    </source>
</evidence>
<dbReference type="Gene3D" id="3.40.1620.10">
    <property type="entry name" value="YefM-like domain"/>
    <property type="match status" value="1"/>
</dbReference>
<dbReference type="Pfam" id="PF02604">
    <property type="entry name" value="PhdYeFM_antitox"/>
    <property type="match status" value="1"/>
</dbReference>
<sequence length="185" mass="20147">MSGMDAELSDERITARELQRNAAEVLDRARNGQSFLVTRRGETVARILPPDPADKAIERAVAAGCSTRRCWIRCPQWTSCLNGNPRNRGTGPAARRSWPRARTAPDEVRLSRQLCGDQALQRGGGVGPALPVAGRADARPPAHELPHSYRAAPGAARHRRRFRDATASGAMATALRARGTARRRV</sequence>
<dbReference type="EMBL" id="SWMS01000022">
    <property type="protein sequence ID" value="TKG63787.1"/>
    <property type="molecule type" value="Genomic_DNA"/>
</dbReference>
<evidence type="ECO:0000313" key="3">
    <source>
        <dbReference type="EMBL" id="TKG63787.1"/>
    </source>
</evidence>
<dbReference type="Proteomes" id="UP000309992">
    <property type="component" value="Unassembled WGS sequence"/>
</dbReference>
<dbReference type="InterPro" id="IPR006442">
    <property type="entry name" value="Antitoxin_Phd/YefM"/>
</dbReference>
<comment type="caution">
    <text evidence="3">The sequence shown here is derived from an EMBL/GenBank/DDBJ whole genome shotgun (WGS) entry which is preliminary data.</text>
</comment>
<protein>
    <recommendedName>
        <fullName evidence="2">Antitoxin</fullName>
    </recommendedName>
</protein>
<evidence type="ECO:0000256" key="1">
    <source>
        <dbReference type="ARBA" id="ARBA00009981"/>
    </source>
</evidence>
<dbReference type="SUPFAM" id="SSF143120">
    <property type="entry name" value="YefM-like"/>
    <property type="match status" value="1"/>
</dbReference>